<evidence type="ECO:0000313" key="2">
    <source>
        <dbReference type="Proteomes" id="UP000624325"/>
    </source>
</evidence>
<comment type="caution">
    <text evidence="1">The sequence shown here is derived from an EMBL/GenBank/DDBJ whole genome shotgun (WGS) entry which is preliminary data.</text>
</comment>
<gene>
    <name evidence="1" type="ORF">Air01nite_78450</name>
</gene>
<sequence>MLTSLRAMWRAAVARFRPRPLWWLGRPLRATIARDTDGAYLLRIAYTQGVDWVALPAGAHPSDPPDADQLAAVAVALAERNLQPTEPWAIDTNAELCASLVATRWPGATTRRGQTER</sequence>
<keyword evidence="2" id="KW-1185">Reference proteome</keyword>
<proteinExistence type="predicted"/>
<evidence type="ECO:0008006" key="3">
    <source>
        <dbReference type="Google" id="ProtNLM"/>
    </source>
</evidence>
<dbReference type="EMBL" id="BONC01000128">
    <property type="protein sequence ID" value="GIF61750.1"/>
    <property type="molecule type" value="Genomic_DNA"/>
</dbReference>
<name>A0ABQ4CHG1_9ACTN</name>
<protein>
    <recommendedName>
        <fullName evidence="3">Transposase</fullName>
    </recommendedName>
</protein>
<evidence type="ECO:0000313" key="1">
    <source>
        <dbReference type="EMBL" id="GIF61750.1"/>
    </source>
</evidence>
<organism evidence="1 2">
    <name type="scientific">Asanoa iriomotensis</name>
    <dbReference type="NCBI Taxonomy" id="234613"/>
    <lineage>
        <taxon>Bacteria</taxon>
        <taxon>Bacillati</taxon>
        <taxon>Actinomycetota</taxon>
        <taxon>Actinomycetes</taxon>
        <taxon>Micromonosporales</taxon>
        <taxon>Micromonosporaceae</taxon>
        <taxon>Asanoa</taxon>
    </lineage>
</organism>
<accession>A0ABQ4CHG1</accession>
<dbReference type="RefSeq" id="WP_203708564.1">
    <property type="nucleotide sequence ID" value="NZ_BAAALU010000015.1"/>
</dbReference>
<reference evidence="1 2" key="1">
    <citation type="submission" date="2021-01" db="EMBL/GenBank/DDBJ databases">
        <title>Whole genome shotgun sequence of Asanoa iriomotensis NBRC 100142.</title>
        <authorList>
            <person name="Komaki H."/>
            <person name="Tamura T."/>
        </authorList>
    </citation>
    <scope>NUCLEOTIDE SEQUENCE [LARGE SCALE GENOMIC DNA]</scope>
    <source>
        <strain evidence="1 2">NBRC 100142</strain>
    </source>
</reference>
<dbReference type="Proteomes" id="UP000624325">
    <property type="component" value="Unassembled WGS sequence"/>
</dbReference>